<evidence type="ECO:0000313" key="10">
    <source>
        <dbReference type="EMBL" id="CAF1519854.1"/>
    </source>
</evidence>
<dbReference type="PANTHER" id="PTHR11118">
    <property type="entry name" value="RNA-SPLICING LIGASE RTCB HOMOLOG"/>
    <property type="match status" value="1"/>
</dbReference>
<dbReference type="GO" id="GO:0072669">
    <property type="term" value="C:tRNA-splicing ligase complex"/>
    <property type="evidence" value="ECO:0007669"/>
    <property type="project" value="TreeGrafter"/>
</dbReference>
<comment type="catalytic activity">
    <reaction evidence="7">
        <text>a 3'-end 3'-phospho-ribonucleotide-RNA + a 5'-end dephospho-ribonucleoside-RNA + GTP = a ribonucleotidyl-ribonucleotide-RNA + GMP + diphosphate</text>
        <dbReference type="Rhea" id="RHEA:68076"/>
        <dbReference type="Rhea" id="RHEA-COMP:10463"/>
        <dbReference type="Rhea" id="RHEA-COMP:13936"/>
        <dbReference type="Rhea" id="RHEA-COMP:17355"/>
        <dbReference type="ChEBI" id="CHEBI:33019"/>
        <dbReference type="ChEBI" id="CHEBI:37565"/>
        <dbReference type="ChEBI" id="CHEBI:58115"/>
        <dbReference type="ChEBI" id="CHEBI:83062"/>
        <dbReference type="ChEBI" id="CHEBI:138284"/>
        <dbReference type="ChEBI" id="CHEBI:173118"/>
        <dbReference type="EC" id="6.5.1.8"/>
    </reaction>
</comment>
<dbReference type="InterPro" id="IPR001233">
    <property type="entry name" value="RtcB"/>
</dbReference>
<comment type="caution">
    <text evidence="10">The sequence shown here is derived from an EMBL/GenBank/DDBJ whole genome shotgun (WGS) entry which is preliminary data.</text>
</comment>
<evidence type="ECO:0000256" key="2">
    <source>
        <dbReference type="ARBA" id="ARBA00022598"/>
    </source>
</evidence>
<dbReference type="InterPro" id="IPR036025">
    <property type="entry name" value="RtcB-like_sf"/>
</dbReference>
<evidence type="ECO:0000256" key="7">
    <source>
        <dbReference type="ARBA" id="ARBA00047746"/>
    </source>
</evidence>
<accession>A0A815UF21</accession>
<dbReference type="Proteomes" id="UP000663845">
    <property type="component" value="Unassembled WGS sequence"/>
</dbReference>
<dbReference type="Gene3D" id="3.90.1860.10">
    <property type="entry name" value="tRNA-splicing ligase RtcB"/>
    <property type="match status" value="2"/>
</dbReference>
<gene>
    <name evidence="10" type="ORF">JYZ213_LOCUS44507</name>
</gene>
<dbReference type="GO" id="GO:0170057">
    <property type="term" value="F:RNA ligase (GTP) activity"/>
    <property type="evidence" value="ECO:0007669"/>
    <property type="project" value="UniProtKB-EC"/>
</dbReference>
<dbReference type="SUPFAM" id="SSF103365">
    <property type="entry name" value="Hypothetical protein PH1602"/>
    <property type="match status" value="2"/>
</dbReference>
<keyword evidence="3 9" id="KW-0479">Metal-binding</keyword>
<dbReference type="Pfam" id="PF01139">
    <property type="entry name" value="RtcB"/>
    <property type="match status" value="1"/>
</dbReference>
<dbReference type="AlphaFoldDB" id="A0A815UF21"/>
<evidence type="ECO:0000256" key="1">
    <source>
        <dbReference type="ARBA" id="ARBA00012726"/>
    </source>
</evidence>
<evidence type="ECO:0000256" key="4">
    <source>
        <dbReference type="ARBA" id="ARBA00022741"/>
    </source>
</evidence>
<evidence type="ECO:0000256" key="5">
    <source>
        <dbReference type="ARBA" id="ARBA00023134"/>
    </source>
</evidence>
<feature type="binding site" evidence="8">
    <location>
        <begin position="271"/>
        <end position="275"/>
    </location>
    <ligand>
        <name>GMP</name>
        <dbReference type="ChEBI" id="CHEBI:58115"/>
    </ligand>
</feature>
<proteinExistence type="predicted"/>
<dbReference type="EC" id="6.5.1.8" evidence="1"/>
<name>A0A815UF21_9BILA</name>
<dbReference type="PROSITE" id="PS01288">
    <property type="entry name" value="UPF0027"/>
    <property type="match status" value="1"/>
</dbReference>
<keyword evidence="6 9" id="KW-0464">Manganese</keyword>
<organism evidence="10 11">
    <name type="scientific">Adineta steineri</name>
    <dbReference type="NCBI Taxonomy" id="433720"/>
    <lineage>
        <taxon>Eukaryota</taxon>
        <taxon>Metazoa</taxon>
        <taxon>Spiralia</taxon>
        <taxon>Gnathifera</taxon>
        <taxon>Rotifera</taxon>
        <taxon>Eurotatoria</taxon>
        <taxon>Bdelloidea</taxon>
        <taxon>Adinetida</taxon>
        <taxon>Adinetidae</taxon>
        <taxon>Adineta</taxon>
    </lineage>
</organism>
<evidence type="ECO:0000256" key="6">
    <source>
        <dbReference type="ARBA" id="ARBA00023211"/>
    </source>
</evidence>
<dbReference type="GO" id="GO:0046872">
    <property type="term" value="F:metal ion binding"/>
    <property type="evidence" value="ECO:0007669"/>
    <property type="project" value="UniProtKB-KW"/>
</dbReference>
<dbReference type="GO" id="GO:0005525">
    <property type="term" value="F:GTP binding"/>
    <property type="evidence" value="ECO:0007669"/>
    <property type="project" value="UniProtKB-KW"/>
</dbReference>
<dbReference type="GO" id="GO:0005634">
    <property type="term" value="C:nucleus"/>
    <property type="evidence" value="ECO:0007669"/>
    <property type="project" value="TreeGrafter"/>
</dbReference>
<keyword evidence="4 8" id="KW-0547">Nucleotide-binding</keyword>
<reference evidence="10" key="1">
    <citation type="submission" date="2021-02" db="EMBL/GenBank/DDBJ databases">
        <authorList>
            <person name="Nowell W R."/>
        </authorList>
    </citation>
    <scope>NUCLEOTIDE SEQUENCE</scope>
</reference>
<evidence type="ECO:0000313" key="11">
    <source>
        <dbReference type="Proteomes" id="UP000663845"/>
    </source>
</evidence>
<dbReference type="EMBL" id="CAJNOG010002868">
    <property type="protein sequence ID" value="CAF1519854.1"/>
    <property type="molecule type" value="Genomic_DNA"/>
</dbReference>
<evidence type="ECO:0000256" key="8">
    <source>
        <dbReference type="PIRSR" id="PIRSR601233-2"/>
    </source>
</evidence>
<comment type="cofactor">
    <cofactor evidence="9">
        <name>Mn(2+)</name>
        <dbReference type="ChEBI" id="CHEBI:29035"/>
    </cofactor>
    <text evidence="9">Binds 2 manganese ions per subunit.</text>
</comment>
<keyword evidence="2" id="KW-0436">Ligase</keyword>
<keyword evidence="5 8" id="KW-0342">GTP-binding</keyword>
<evidence type="ECO:0000256" key="3">
    <source>
        <dbReference type="ARBA" id="ARBA00022723"/>
    </source>
</evidence>
<dbReference type="GO" id="GO:0006396">
    <property type="term" value="P:RNA processing"/>
    <property type="evidence" value="ECO:0007669"/>
    <property type="project" value="InterPro"/>
</dbReference>
<protein>
    <recommendedName>
        <fullName evidence="1">3'-phosphate/5'-hydroxy nucleic acid ligase</fullName>
        <ecNumber evidence="1">6.5.1.8</ecNumber>
    </recommendedName>
</protein>
<feature type="binding site" evidence="9">
    <location>
        <position position="272"/>
    </location>
    <ligand>
        <name>Mn(2+)</name>
        <dbReference type="ChEBI" id="CHEBI:29035"/>
        <label>1</label>
    </ligand>
</feature>
<feature type="binding site" evidence="9">
    <location>
        <position position="119"/>
    </location>
    <ligand>
        <name>Mn(2+)</name>
        <dbReference type="ChEBI" id="CHEBI:29035"/>
        <label>1</label>
    </ligand>
</feature>
<dbReference type="PANTHER" id="PTHR11118:SF1">
    <property type="entry name" value="RNA-SPLICING LIGASE RTCB HOMOLOG"/>
    <property type="match status" value="1"/>
</dbReference>
<sequence length="295" mass="33028">MPRTYEEELKYIERINGHCWRIKKGFVPNMNVEGIFYVNNHLEKLMFEELENSTKFGGIGGFLPGMKQIANVAALPGIVGRSVGLPDVHSGYGFAIGNMAAFDYNDPKAIVSPGGVGFDINCGVRLLRTNLTEKDVQPMKEQLAQAMFDHIPVGVGSKGVIPMNAKDLEEALEMGMDWSLREGYSWAEDKEHCEEYGRMLQADPTKVSQRAKKREALEMGMDWSLREGYSWAEDKEHCEEYGRMLQADPTKVSQRAKKRGLPQLGTLGAGNHYAEIQVVDEIYDRFAAGKISLLT</sequence>
<dbReference type="GO" id="GO:0003972">
    <property type="term" value="F:RNA ligase (ATP) activity"/>
    <property type="evidence" value="ECO:0007669"/>
    <property type="project" value="TreeGrafter"/>
</dbReference>
<evidence type="ECO:0000256" key="9">
    <source>
        <dbReference type="PIRSR" id="PIRSR601233-3"/>
    </source>
</evidence>